<dbReference type="EMBL" id="CAJNOM010000413">
    <property type="protein sequence ID" value="CAF1423766.1"/>
    <property type="molecule type" value="Genomic_DNA"/>
</dbReference>
<evidence type="ECO:0000313" key="2">
    <source>
        <dbReference type="EMBL" id="CAF1197933.1"/>
    </source>
</evidence>
<proteinExistence type="predicted"/>
<keyword evidence="4" id="KW-1185">Reference proteome</keyword>
<protein>
    <submittedName>
        <fullName evidence="2">Uncharacterized protein</fullName>
    </submittedName>
</protein>
<evidence type="ECO:0000313" key="3">
    <source>
        <dbReference type="EMBL" id="CAF1423766.1"/>
    </source>
</evidence>
<organism evidence="2 4">
    <name type="scientific">Adineta steineri</name>
    <dbReference type="NCBI Taxonomy" id="433720"/>
    <lineage>
        <taxon>Eukaryota</taxon>
        <taxon>Metazoa</taxon>
        <taxon>Spiralia</taxon>
        <taxon>Gnathifera</taxon>
        <taxon>Rotifera</taxon>
        <taxon>Eurotatoria</taxon>
        <taxon>Bdelloidea</taxon>
        <taxon>Adinetida</taxon>
        <taxon>Adinetidae</taxon>
        <taxon>Adineta</taxon>
    </lineage>
</organism>
<gene>
    <name evidence="1" type="ORF">BJG266_LOCUS8026</name>
    <name evidence="2" type="ORF">QVE165_LOCUS25635</name>
    <name evidence="3" type="ORF">QVE165_LOCUS38461</name>
</gene>
<dbReference type="EMBL" id="CAJNOI010000025">
    <property type="protein sequence ID" value="CAF0854447.1"/>
    <property type="molecule type" value="Genomic_DNA"/>
</dbReference>
<evidence type="ECO:0000313" key="1">
    <source>
        <dbReference type="EMBL" id="CAF0854447.1"/>
    </source>
</evidence>
<reference evidence="2" key="1">
    <citation type="submission" date="2021-02" db="EMBL/GenBank/DDBJ databases">
        <authorList>
            <person name="Nowell W R."/>
        </authorList>
    </citation>
    <scope>NUCLEOTIDE SEQUENCE</scope>
</reference>
<accession>A0A814W1C3</accession>
<comment type="caution">
    <text evidence="2">The sequence shown here is derived from an EMBL/GenBank/DDBJ whole genome shotgun (WGS) entry which is preliminary data.</text>
</comment>
<dbReference type="Proteomes" id="UP000663832">
    <property type="component" value="Unassembled WGS sequence"/>
</dbReference>
<dbReference type="AlphaFoldDB" id="A0A814W1C3"/>
<name>A0A814W1C3_9BILA</name>
<evidence type="ECO:0000313" key="4">
    <source>
        <dbReference type="Proteomes" id="UP000663832"/>
    </source>
</evidence>
<dbReference type="OrthoDB" id="2014905at2759"/>
<sequence>MLANIIARYHFLTDQLIHYSRFFFSSPTFALINTSSSSSTLISPSTSCLPDMSILLTQKHRATVERRRIRRHSDLPMSLMSRIGTPRQDLHQCLECGTWHEKKTICGNCYDRIKKETQSMKDSFANKDEFNYNHPQQEVVYVYNNDNKLTDDKTKRIVEIPRERPTWFSKNLIPKINTTK</sequence>
<dbReference type="EMBL" id="CAJNOM010000187">
    <property type="protein sequence ID" value="CAF1197933.1"/>
    <property type="molecule type" value="Genomic_DNA"/>
</dbReference>
<dbReference type="Proteomes" id="UP000663877">
    <property type="component" value="Unassembled WGS sequence"/>
</dbReference>